<protein>
    <submittedName>
        <fullName evidence="2">Uncharacterized protein</fullName>
    </submittedName>
</protein>
<proteinExistence type="predicted"/>
<feature type="region of interest" description="Disordered" evidence="1">
    <location>
        <begin position="34"/>
        <end position="79"/>
    </location>
</feature>
<dbReference type="EMBL" id="WSZM01000117">
    <property type="protein sequence ID" value="KAF4041668.1"/>
    <property type="molecule type" value="Genomic_DNA"/>
</dbReference>
<organism evidence="2 3">
    <name type="scientific">Phytophthora infestans</name>
    <name type="common">Potato late blight agent</name>
    <name type="synonym">Botrytis infestans</name>
    <dbReference type="NCBI Taxonomy" id="4787"/>
    <lineage>
        <taxon>Eukaryota</taxon>
        <taxon>Sar</taxon>
        <taxon>Stramenopiles</taxon>
        <taxon>Oomycota</taxon>
        <taxon>Peronosporomycetes</taxon>
        <taxon>Peronosporales</taxon>
        <taxon>Peronosporaceae</taxon>
        <taxon>Phytophthora</taxon>
    </lineage>
</organism>
<dbReference type="AlphaFoldDB" id="A0A833SY23"/>
<gene>
    <name evidence="2" type="ORF">GN244_ATG06185</name>
</gene>
<comment type="caution">
    <text evidence="2">The sequence shown here is derived from an EMBL/GenBank/DDBJ whole genome shotgun (WGS) entry which is preliminary data.</text>
</comment>
<accession>A0A833SY23</accession>
<evidence type="ECO:0000313" key="2">
    <source>
        <dbReference type="EMBL" id="KAF4041668.1"/>
    </source>
</evidence>
<keyword evidence="3" id="KW-1185">Reference proteome</keyword>
<evidence type="ECO:0000313" key="3">
    <source>
        <dbReference type="Proteomes" id="UP000602510"/>
    </source>
</evidence>
<dbReference type="Proteomes" id="UP000602510">
    <property type="component" value="Unassembled WGS sequence"/>
</dbReference>
<evidence type="ECO:0000256" key="1">
    <source>
        <dbReference type="SAM" id="MobiDB-lite"/>
    </source>
</evidence>
<name>A0A833SY23_PHYIN</name>
<reference evidence="2" key="1">
    <citation type="submission" date="2020-04" db="EMBL/GenBank/DDBJ databases">
        <title>Hybrid Assembly of Korean Phytophthora infestans isolates.</title>
        <authorList>
            <person name="Prokchorchik M."/>
            <person name="Lee Y."/>
            <person name="Seo J."/>
            <person name="Cho J.-H."/>
            <person name="Park Y.-E."/>
            <person name="Jang D.-C."/>
            <person name="Im J.-S."/>
            <person name="Choi J.-G."/>
            <person name="Park H.-J."/>
            <person name="Lee G.-B."/>
            <person name="Lee Y.-G."/>
            <person name="Hong S.-Y."/>
            <person name="Cho K."/>
            <person name="Sohn K.H."/>
        </authorList>
    </citation>
    <scope>NUCLEOTIDE SEQUENCE</scope>
    <source>
        <strain evidence="2">KR_1_A1</strain>
    </source>
</reference>
<sequence>MGVLVFSTYQYFFGKSGKEIDKLGALWASIDLVTPEPTPSTPEDSPGTVAPKDIAGSLSEVRPKANTGPVQLSDSFGGPHGTQFSDQLACTSGMTISSVAIRAGERLDGLIVQVSAPKEWSLLTEGRVLTGV</sequence>